<keyword evidence="2" id="KW-1185">Reference proteome</keyword>
<comment type="caution">
    <text evidence="1">The sequence shown here is derived from an EMBL/GenBank/DDBJ whole genome shotgun (WGS) entry which is preliminary data.</text>
</comment>
<organism evidence="1 2">
    <name type="scientific">Bartonella quintana JK 68</name>
    <dbReference type="NCBI Taxonomy" id="1134503"/>
    <lineage>
        <taxon>Bacteria</taxon>
        <taxon>Pseudomonadati</taxon>
        <taxon>Pseudomonadota</taxon>
        <taxon>Alphaproteobacteria</taxon>
        <taxon>Hyphomicrobiales</taxon>
        <taxon>Bartonellaceae</taxon>
        <taxon>Bartonella</taxon>
    </lineage>
</organism>
<dbReference type="EMBL" id="AHPD01000015">
    <property type="protein sequence ID" value="KEC65049.1"/>
    <property type="molecule type" value="Genomic_DNA"/>
</dbReference>
<reference evidence="1 2" key="1">
    <citation type="submission" date="2012-04" db="EMBL/GenBank/DDBJ databases">
        <title>The Genome Sequence of Bartonella quintana JK 68.</title>
        <authorList>
            <consortium name="The Broad Institute Genome Sequencing Platform"/>
            <consortium name="The Broad Institute Genome Sequencing Center for Infectious Disease"/>
            <person name="Feldgarden M."/>
            <person name="Kirby J."/>
            <person name="Kosoy M."/>
            <person name="Birtles R."/>
            <person name="Probert W.S."/>
            <person name="Chiaraviglio L."/>
            <person name="Walker B."/>
            <person name="Young S.K."/>
            <person name="Zeng Q."/>
            <person name="Gargeya S."/>
            <person name="Fitzgerald M."/>
            <person name="Haas B."/>
            <person name="Abouelleil A."/>
            <person name="Alvarado L."/>
            <person name="Arachchi H.M."/>
            <person name="Berlin A.M."/>
            <person name="Chapman S.B."/>
            <person name="Goldberg J."/>
            <person name="Griggs A."/>
            <person name="Gujja S."/>
            <person name="Hansen M."/>
            <person name="Howarth C."/>
            <person name="Imamovic A."/>
            <person name="Larimer J."/>
            <person name="McCowen C."/>
            <person name="Montmayeur A."/>
            <person name="Murphy C."/>
            <person name="Neiman D."/>
            <person name="Pearson M."/>
            <person name="Priest M."/>
            <person name="Roberts A."/>
            <person name="Saif S."/>
            <person name="Shea T."/>
            <person name="Sisk P."/>
            <person name="Sykes S."/>
            <person name="Wortman J."/>
            <person name="Nusbaum C."/>
            <person name="Birren B."/>
        </authorList>
    </citation>
    <scope>NUCLEOTIDE SEQUENCE [LARGE SCALE GENOMIC DNA]</scope>
    <source>
        <strain evidence="1 2">JK 68</strain>
    </source>
</reference>
<name>A0ABR4SNM4_BARQI</name>
<evidence type="ECO:0000313" key="2">
    <source>
        <dbReference type="Proteomes" id="UP000027143"/>
    </source>
</evidence>
<protein>
    <submittedName>
        <fullName evidence="1">Uncharacterized protein</fullName>
    </submittedName>
</protein>
<sequence length="58" mass="6727">MQSSLEATYEESKHGKLYRVQDLPLLSPKTLDKKAYNSLLSSNYVEGEKAFCAFRHRF</sequence>
<accession>A0ABR4SNM4</accession>
<evidence type="ECO:0000313" key="1">
    <source>
        <dbReference type="EMBL" id="KEC65049.1"/>
    </source>
</evidence>
<dbReference type="RefSeq" id="WP_155245252.1">
    <property type="nucleotide sequence ID" value="NZ_KL446932.1"/>
</dbReference>
<dbReference type="Proteomes" id="UP000027143">
    <property type="component" value="Unassembled WGS sequence"/>
</dbReference>
<gene>
    <name evidence="1" type="ORF">O7U_01155</name>
</gene>
<proteinExistence type="predicted"/>